<reference evidence="1" key="1">
    <citation type="submission" date="2021-05" db="EMBL/GenBank/DDBJ databases">
        <authorList>
            <person name="Alioto T."/>
            <person name="Alioto T."/>
            <person name="Gomez Garrido J."/>
        </authorList>
    </citation>
    <scope>NUCLEOTIDE SEQUENCE</scope>
</reference>
<dbReference type="EMBL" id="HBUF01091738">
    <property type="protein sequence ID" value="CAG6635881.1"/>
    <property type="molecule type" value="Transcribed_RNA"/>
</dbReference>
<proteinExistence type="predicted"/>
<accession>A0A8D8QQ10</accession>
<organism evidence="1">
    <name type="scientific">Cacopsylla melanoneura</name>
    <dbReference type="NCBI Taxonomy" id="428564"/>
    <lineage>
        <taxon>Eukaryota</taxon>
        <taxon>Metazoa</taxon>
        <taxon>Ecdysozoa</taxon>
        <taxon>Arthropoda</taxon>
        <taxon>Hexapoda</taxon>
        <taxon>Insecta</taxon>
        <taxon>Pterygota</taxon>
        <taxon>Neoptera</taxon>
        <taxon>Paraneoptera</taxon>
        <taxon>Hemiptera</taxon>
        <taxon>Sternorrhyncha</taxon>
        <taxon>Psylloidea</taxon>
        <taxon>Psyllidae</taxon>
        <taxon>Psyllinae</taxon>
        <taxon>Cacopsylla</taxon>
    </lineage>
</organism>
<protein>
    <recommendedName>
        <fullName evidence="2">Craniofacial development protein 2-like</fullName>
    </recommendedName>
</protein>
<evidence type="ECO:0000313" key="1">
    <source>
        <dbReference type="EMBL" id="CAG6635881.1"/>
    </source>
</evidence>
<evidence type="ECO:0008006" key="2">
    <source>
        <dbReference type="Google" id="ProtNLM"/>
    </source>
</evidence>
<dbReference type="InterPro" id="IPR036691">
    <property type="entry name" value="Endo/exonu/phosph_ase_sf"/>
</dbReference>
<dbReference type="AlphaFoldDB" id="A0A8D8QQ10"/>
<name>A0A8D8QQ10_9HEMI</name>
<dbReference type="Gene3D" id="3.60.10.10">
    <property type="entry name" value="Endonuclease/exonuclease/phosphatase"/>
    <property type="match status" value="1"/>
</dbReference>
<dbReference type="SUPFAM" id="SSF56219">
    <property type="entry name" value="DNase I-like"/>
    <property type="match status" value="1"/>
</dbReference>
<sequence>MWIWNYRNNSPRKHLNDLSFGTWNIRSLYRTGSCQTVAEEIKKYRMKIVALQEVRWQGTGTTRIGEGNILYGDCGATHNLGTGFYVHNSLMSAIKEFKLKYHSYL</sequence>